<organism evidence="3 4">
    <name type="scientific">Paenibacillus taihuensis</name>
    <dbReference type="NCBI Taxonomy" id="1156355"/>
    <lineage>
        <taxon>Bacteria</taxon>
        <taxon>Bacillati</taxon>
        <taxon>Bacillota</taxon>
        <taxon>Bacilli</taxon>
        <taxon>Bacillales</taxon>
        <taxon>Paenibacillaceae</taxon>
        <taxon>Paenibacillus</taxon>
    </lineage>
</organism>
<dbReference type="InterPro" id="IPR014085">
    <property type="entry name" value="Allophanate_hydrolase"/>
</dbReference>
<dbReference type="InterPro" id="IPR023631">
    <property type="entry name" value="Amidase_dom"/>
</dbReference>
<accession>A0A3D9RX45</accession>
<dbReference type="Gene3D" id="1.20.58.1700">
    <property type="match status" value="1"/>
</dbReference>
<evidence type="ECO:0000313" key="4">
    <source>
        <dbReference type="Proteomes" id="UP000256304"/>
    </source>
</evidence>
<dbReference type="AlphaFoldDB" id="A0A3D9RX45"/>
<dbReference type="EMBL" id="QTTN01000019">
    <property type="protein sequence ID" value="REE81172.1"/>
    <property type="molecule type" value="Genomic_DNA"/>
</dbReference>
<dbReference type="SUPFAM" id="SSF75304">
    <property type="entry name" value="Amidase signature (AS) enzymes"/>
    <property type="match status" value="1"/>
</dbReference>
<gene>
    <name evidence="3" type="ORF">A8990_1196</name>
</gene>
<dbReference type="Gene3D" id="3.90.1300.10">
    <property type="entry name" value="Amidase signature (AS) domain"/>
    <property type="match status" value="1"/>
</dbReference>
<dbReference type="NCBIfam" id="NF006043">
    <property type="entry name" value="PRK08186.1"/>
    <property type="match status" value="1"/>
</dbReference>
<reference evidence="3 4" key="1">
    <citation type="submission" date="2018-08" db="EMBL/GenBank/DDBJ databases">
        <title>Genomic Encyclopedia of Type Strains, Phase III (KMG-III): the genomes of soil and plant-associated and newly described type strains.</title>
        <authorList>
            <person name="Whitman W."/>
        </authorList>
    </citation>
    <scope>NUCLEOTIDE SEQUENCE [LARGE SCALE GENOMIC DNA]</scope>
    <source>
        <strain evidence="3 4">CGMCC 1.10966</strain>
    </source>
</reference>
<evidence type="ECO:0000313" key="3">
    <source>
        <dbReference type="EMBL" id="REE81172.1"/>
    </source>
</evidence>
<keyword evidence="4" id="KW-1185">Reference proteome</keyword>
<name>A0A3D9RX45_9BACL</name>
<dbReference type="InterPro" id="IPR053844">
    <property type="entry name" value="AH_C"/>
</dbReference>
<dbReference type="OrthoDB" id="9811471at2"/>
<feature type="domain" description="Amidase" evidence="1">
    <location>
        <begin position="29"/>
        <end position="443"/>
    </location>
</feature>
<dbReference type="Gene3D" id="3.10.490.10">
    <property type="entry name" value="Gamma-glutamyl cyclotransferase-like"/>
    <property type="match status" value="1"/>
</dbReference>
<sequence length="611" mass="64534">MTAKIVWPEQLTIGWLQEQYAAKCVTPAEVIEEIIRRASRDEAMNIWITPPSQALIQPYIERLSRVEGQESSPLWGIPFAIKDNIDWSGVPTTAGCEAFAYTPSYSAAVVQRLIDAGAIPIGKTNLDQFATGLVGTRSPYGETHNALREELISGGSSSGSAVAVARGQAAFALGTDTAGSGRVPAALNGLVGYKPSLGAWPTKGVVPACASLDCVTVFAHSLDDALAVDAIVRGPELTDPWSRNIPQPMTDRLPSKLCVPRETPAFYGPFASAYREAWARALERVRALGLPLVEVSLDLFNEAASILYGGPWVAERWADLGAFVEAHPGSVFPVTEQVLRTGAAPEYTAASVFRAAHRLQALKLEAHQLLEDAVLMLPTCGGTYSRDEVRSNPIATNSDMGRYTNHCNLLDLCAVALQAGEAEGEIQFGITLFAAAANETLLCSAAKLFAAQAGTASSAAQSEPAPAPAPTPVPAPVPATEADPVETTLVAVCGLHMRGFPLEKQMQACGAVFVCETESAPKYKLVKLPTSPAKPGMIKQEQGGAAITLEVWEMPLASFGSFVAGIPAPLGIGKVELADGTEVPGFVCEAYIAAQSEDITAAGSWRNVVHQ</sequence>
<dbReference type="InterPro" id="IPR000120">
    <property type="entry name" value="Amidase"/>
</dbReference>
<protein>
    <submittedName>
        <fullName evidence="3">Allophanate hydrolase</fullName>
    </submittedName>
</protein>
<dbReference type="PANTHER" id="PTHR11895">
    <property type="entry name" value="TRANSAMIDASE"/>
    <property type="match status" value="1"/>
</dbReference>
<evidence type="ECO:0000259" key="2">
    <source>
        <dbReference type="Pfam" id="PF21986"/>
    </source>
</evidence>
<proteinExistence type="predicted"/>
<dbReference type="Pfam" id="PF21986">
    <property type="entry name" value="AH_C"/>
    <property type="match status" value="1"/>
</dbReference>
<dbReference type="Proteomes" id="UP000256304">
    <property type="component" value="Unassembled WGS sequence"/>
</dbReference>
<keyword evidence="3" id="KW-0378">Hydrolase</keyword>
<evidence type="ECO:0000259" key="1">
    <source>
        <dbReference type="Pfam" id="PF01425"/>
    </source>
</evidence>
<dbReference type="NCBIfam" id="TIGR02713">
    <property type="entry name" value="allophanate_hyd"/>
    <property type="match status" value="1"/>
</dbReference>
<dbReference type="RefSeq" id="WP_116190115.1">
    <property type="nucleotide sequence ID" value="NZ_QTTN01000019.1"/>
</dbReference>
<dbReference type="InterPro" id="IPR036928">
    <property type="entry name" value="AS_sf"/>
</dbReference>
<dbReference type="Pfam" id="PF01425">
    <property type="entry name" value="Amidase"/>
    <property type="match status" value="1"/>
</dbReference>
<feature type="domain" description="Allophanate hydrolase C-terminal" evidence="2">
    <location>
        <begin position="489"/>
        <end position="608"/>
    </location>
</feature>
<dbReference type="PANTHER" id="PTHR11895:SF169">
    <property type="entry name" value="GLUTAMYL-TRNA(GLN) AMIDOTRANSFERASE"/>
    <property type="match status" value="1"/>
</dbReference>
<comment type="caution">
    <text evidence="3">The sequence shown here is derived from an EMBL/GenBank/DDBJ whole genome shotgun (WGS) entry which is preliminary data.</text>
</comment>
<dbReference type="GO" id="GO:0016787">
    <property type="term" value="F:hydrolase activity"/>
    <property type="evidence" value="ECO:0007669"/>
    <property type="project" value="UniProtKB-KW"/>
</dbReference>